<evidence type="ECO:0000256" key="3">
    <source>
        <dbReference type="ARBA" id="ARBA00022833"/>
    </source>
</evidence>
<evidence type="ECO:0000313" key="9">
    <source>
        <dbReference type="Proteomes" id="UP000261360"/>
    </source>
</evidence>
<dbReference type="InterPro" id="IPR019787">
    <property type="entry name" value="Znf_PHD-finger"/>
</dbReference>
<dbReference type="Gene3D" id="1.20.920.10">
    <property type="entry name" value="Bromodomain-like"/>
    <property type="match status" value="1"/>
</dbReference>
<organism evidence="8 9">
    <name type="scientific">Seriola lalandi dorsalis</name>
    <dbReference type="NCBI Taxonomy" id="1841481"/>
    <lineage>
        <taxon>Eukaryota</taxon>
        <taxon>Metazoa</taxon>
        <taxon>Chordata</taxon>
        <taxon>Craniata</taxon>
        <taxon>Vertebrata</taxon>
        <taxon>Euteleostomi</taxon>
        <taxon>Actinopterygii</taxon>
        <taxon>Neopterygii</taxon>
        <taxon>Teleostei</taxon>
        <taxon>Neoteleostei</taxon>
        <taxon>Acanthomorphata</taxon>
        <taxon>Carangaria</taxon>
        <taxon>Carangiformes</taxon>
        <taxon>Carangidae</taxon>
        <taxon>Seriola</taxon>
    </lineage>
</organism>
<reference evidence="8" key="1">
    <citation type="submission" date="2025-08" db="UniProtKB">
        <authorList>
            <consortium name="Ensembl"/>
        </authorList>
    </citation>
    <scope>IDENTIFICATION</scope>
</reference>
<dbReference type="PANTHER" id="PTHR46386">
    <property type="entry name" value="NUCLEAR BODY PROTEIN SP140"/>
    <property type="match status" value="1"/>
</dbReference>
<evidence type="ECO:0000256" key="4">
    <source>
        <dbReference type="ARBA" id="ARBA00023117"/>
    </source>
</evidence>
<dbReference type="GO" id="GO:0005634">
    <property type="term" value="C:nucleus"/>
    <property type="evidence" value="ECO:0007669"/>
    <property type="project" value="TreeGrafter"/>
</dbReference>
<keyword evidence="4 5" id="KW-0103">Bromodomain</keyword>
<feature type="domain" description="SAND" evidence="7">
    <location>
        <begin position="98"/>
        <end position="178"/>
    </location>
</feature>
<dbReference type="Ensembl" id="ENSSLDT00000027379.1">
    <property type="protein sequence ID" value="ENSSLDP00000026563.1"/>
    <property type="gene ID" value="ENSSLDG00000020619.1"/>
</dbReference>
<dbReference type="PROSITE" id="PS50864">
    <property type="entry name" value="SAND"/>
    <property type="match status" value="2"/>
</dbReference>
<dbReference type="GO" id="GO:0000981">
    <property type="term" value="F:DNA-binding transcription factor activity, RNA polymerase II-specific"/>
    <property type="evidence" value="ECO:0007669"/>
    <property type="project" value="TreeGrafter"/>
</dbReference>
<dbReference type="InterPro" id="IPR010919">
    <property type="entry name" value="SAND-like_dom_sf"/>
</dbReference>
<feature type="domain" description="Bromo" evidence="6">
    <location>
        <begin position="259"/>
        <end position="305"/>
    </location>
</feature>
<name>A0A3B4YER4_SERLL</name>
<dbReference type="GO" id="GO:0003677">
    <property type="term" value="F:DNA binding"/>
    <property type="evidence" value="ECO:0007669"/>
    <property type="project" value="InterPro"/>
</dbReference>
<dbReference type="InterPro" id="IPR011011">
    <property type="entry name" value="Znf_FYVE_PHD"/>
</dbReference>
<dbReference type="SUPFAM" id="SSF57903">
    <property type="entry name" value="FYVE/PHD zinc finger"/>
    <property type="match status" value="1"/>
</dbReference>
<evidence type="ECO:0000313" key="8">
    <source>
        <dbReference type="Ensembl" id="ENSSLDP00000026563.1"/>
    </source>
</evidence>
<keyword evidence="3" id="KW-0862">Zinc</keyword>
<dbReference type="SUPFAM" id="SSF63763">
    <property type="entry name" value="SAND domain-like"/>
    <property type="match status" value="2"/>
</dbReference>
<protein>
    <recommendedName>
        <fullName evidence="10">SP110 nuclear body protein, tandem duplicate 1</fullName>
    </recommendedName>
</protein>
<dbReference type="InterPro" id="IPR036427">
    <property type="entry name" value="Bromodomain-like_sf"/>
</dbReference>
<dbReference type="SUPFAM" id="SSF47370">
    <property type="entry name" value="Bromodomain"/>
    <property type="match status" value="1"/>
</dbReference>
<dbReference type="GeneTree" id="ENSGT00800000125226"/>
<dbReference type="Pfam" id="PF01342">
    <property type="entry name" value="SAND"/>
    <property type="match status" value="2"/>
</dbReference>
<keyword evidence="2" id="KW-0863">Zinc-finger</keyword>
<dbReference type="PANTHER" id="PTHR46386:SF1">
    <property type="entry name" value="NUCLEAR BODY PROTEIN SP140-LIKE PROTEIN"/>
    <property type="match status" value="1"/>
</dbReference>
<dbReference type="AlphaFoldDB" id="A0A3B4YER4"/>
<sequence>LWNWPLYKSQLPVTCGLQKGSLSRDRLKCILCEKQWFTPTEFEKLAGKSSSKNWKWSIRCSGTPLGKLIKVWLKSHLNVRIHVDRCTHTVCETEEQSERRPEGSKTVFKVTCGGVAGTLHQKRFGSGTCGKSIRTETRWLSPVEFVKEASSLPDASWKKDIEVDGRPLSVLIEAKILRIHSITVMDCVSWQENQKNDDECYVCKSEEAAELVVCDHCPRAFHQRCHLPQVDDVFAHCTIVLNCCRLLSISFISAWHPQLENYSTVIQTPMWLGKVVDKLQTKEYQTVAEFVSDVQLIFSNCASYNHVRKLSWKTFHF</sequence>
<dbReference type="SMART" id="SM00258">
    <property type="entry name" value="SAND"/>
    <property type="match status" value="2"/>
</dbReference>
<evidence type="ECO:0000259" key="7">
    <source>
        <dbReference type="PROSITE" id="PS50864"/>
    </source>
</evidence>
<feature type="domain" description="SAND" evidence="7">
    <location>
        <begin position="1"/>
        <end position="70"/>
    </location>
</feature>
<dbReference type="GO" id="GO:0008270">
    <property type="term" value="F:zinc ion binding"/>
    <property type="evidence" value="ECO:0007669"/>
    <property type="project" value="UniProtKB-KW"/>
</dbReference>
<dbReference type="Gene3D" id="3.10.390.10">
    <property type="entry name" value="SAND domain-like"/>
    <property type="match status" value="2"/>
</dbReference>
<dbReference type="InterPro" id="IPR013083">
    <property type="entry name" value="Znf_RING/FYVE/PHD"/>
</dbReference>
<evidence type="ECO:0000256" key="1">
    <source>
        <dbReference type="ARBA" id="ARBA00022723"/>
    </source>
</evidence>
<evidence type="ECO:0000259" key="6">
    <source>
        <dbReference type="PROSITE" id="PS50014"/>
    </source>
</evidence>
<dbReference type="InterPro" id="IPR000770">
    <property type="entry name" value="SAND_dom"/>
</dbReference>
<reference evidence="8" key="2">
    <citation type="submission" date="2025-09" db="UniProtKB">
        <authorList>
            <consortium name="Ensembl"/>
        </authorList>
    </citation>
    <scope>IDENTIFICATION</scope>
</reference>
<dbReference type="Proteomes" id="UP000261360">
    <property type="component" value="Unplaced"/>
</dbReference>
<accession>A0A3B4YER4</accession>
<dbReference type="Gene3D" id="3.30.40.10">
    <property type="entry name" value="Zinc/RING finger domain, C3HC4 (zinc finger)"/>
    <property type="match status" value="1"/>
</dbReference>
<dbReference type="PROSITE" id="PS50014">
    <property type="entry name" value="BROMODOMAIN_2"/>
    <property type="match status" value="1"/>
</dbReference>
<evidence type="ECO:0000256" key="5">
    <source>
        <dbReference type="PROSITE-ProRule" id="PRU00035"/>
    </source>
</evidence>
<keyword evidence="9" id="KW-1185">Reference proteome</keyword>
<dbReference type="STRING" id="1841481.ENSSLDP00000026563"/>
<evidence type="ECO:0008006" key="10">
    <source>
        <dbReference type="Google" id="ProtNLM"/>
    </source>
</evidence>
<keyword evidence="1" id="KW-0479">Metal-binding</keyword>
<dbReference type="CDD" id="cd04369">
    <property type="entry name" value="Bromodomain"/>
    <property type="match status" value="1"/>
</dbReference>
<evidence type="ECO:0000256" key="2">
    <source>
        <dbReference type="ARBA" id="ARBA00022771"/>
    </source>
</evidence>
<dbReference type="InterPro" id="IPR001487">
    <property type="entry name" value="Bromodomain"/>
</dbReference>
<proteinExistence type="predicted"/>
<dbReference type="PRINTS" id="PR00503">
    <property type="entry name" value="BROMODOMAIN"/>
</dbReference>
<dbReference type="Pfam" id="PF00439">
    <property type="entry name" value="Bromodomain"/>
    <property type="match status" value="1"/>
</dbReference>
<dbReference type="Pfam" id="PF00628">
    <property type="entry name" value="PHD"/>
    <property type="match status" value="1"/>
</dbReference>
<dbReference type="InterPro" id="IPR043563">
    <property type="entry name" value="Sp110/Sp140/Sp140L-like"/>
</dbReference>